<gene>
    <name evidence="8" type="primary">hemC</name>
    <name evidence="11" type="ORF">D3218_15905</name>
</gene>
<comment type="caution">
    <text evidence="11">The sequence shown here is derived from an EMBL/GenBank/DDBJ whole genome shotgun (WGS) entry which is preliminary data.</text>
</comment>
<dbReference type="EMBL" id="QYRN01000008">
    <property type="protein sequence ID" value="RIX99246.1"/>
    <property type="molecule type" value="Genomic_DNA"/>
</dbReference>
<evidence type="ECO:0000256" key="4">
    <source>
        <dbReference type="ARBA" id="ARBA00011245"/>
    </source>
</evidence>
<dbReference type="RefSeq" id="WP_119541049.1">
    <property type="nucleotide sequence ID" value="NZ_QYRN01000008.1"/>
</dbReference>
<dbReference type="OrthoDB" id="9810298at2"/>
<protein>
    <recommendedName>
        <fullName evidence="8">Porphobilinogen deaminase</fullName>
        <shortName evidence="8">PBG</shortName>
        <ecNumber evidence="8">2.5.1.61</ecNumber>
    </recommendedName>
    <alternativeName>
        <fullName evidence="8">Hydroxymethylbilane synthase</fullName>
        <shortName evidence="8">HMBS</shortName>
    </alternativeName>
    <alternativeName>
        <fullName evidence="8">Pre-uroporphyrinogen synthase</fullName>
    </alternativeName>
</protein>
<comment type="subunit">
    <text evidence="4 8">Monomer.</text>
</comment>
<feature type="domain" description="Porphobilinogen deaminase C-terminal" evidence="10">
    <location>
        <begin position="230"/>
        <end position="293"/>
    </location>
</feature>
<organism evidence="11 12">
    <name type="scientific">Aureimonas flava</name>
    <dbReference type="NCBI Taxonomy" id="2320271"/>
    <lineage>
        <taxon>Bacteria</taxon>
        <taxon>Pseudomonadati</taxon>
        <taxon>Pseudomonadota</taxon>
        <taxon>Alphaproteobacteria</taxon>
        <taxon>Hyphomicrobiales</taxon>
        <taxon>Aurantimonadaceae</taxon>
        <taxon>Aureimonas</taxon>
    </lineage>
</organism>
<evidence type="ECO:0000259" key="10">
    <source>
        <dbReference type="Pfam" id="PF03900"/>
    </source>
</evidence>
<dbReference type="SUPFAM" id="SSF53850">
    <property type="entry name" value="Periplasmic binding protein-like II"/>
    <property type="match status" value="1"/>
</dbReference>
<proteinExistence type="inferred from homology"/>
<evidence type="ECO:0000256" key="7">
    <source>
        <dbReference type="ARBA" id="ARBA00048169"/>
    </source>
</evidence>
<dbReference type="PANTHER" id="PTHR11557:SF0">
    <property type="entry name" value="PORPHOBILINOGEN DEAMINASE"/>
    <property type="match status" value="1"/>
</dbReference>
<evidence type="ECO:0000259" key="9">
    <source>
        <dbReference type="Pfam" id="PF01379"/>
    </source>
</evidence>
<accession>A0A3A1WGD9</accession>
<feature type="modified residue" description="S-(dipyrrolylmethanemethyl)cysteine" evidence="8">
    <location>
        <position position="244"/>
    </location>
</feature>
<evidence type="ECO:0000256" key="3">
    <source>
        <dbReference type="ARBA" id="ARBA00005638"/>
    </source>
</evidence>
<comment type="cofactor">
    <cofactor evidence="8">
        <name>dipyrromethane</name>
        <dbReference type="ChEBI" id="CHEBI:60342"/>
    </cofactor>
    <text evidence="8">Binds 1 dipyrromethane group covalently.</text>
</comment>
<keyword evidence="5 8" id="KW-0808">Transferase</keyword>
<dbReference type="NCBIfam" id="TIGR00212">
    <property type="entry name" value="hemC"/>
    <property type="match status" value="1"/>
</dbReference>
<dbReference type="InterPro" id="IPR022417">
    <property type="entry name" value="Porphobilin_deaminase_N"/>
</dbReference>
<comment type="catalytic activity">
    <reaction evidence="7 8">
        <text>4 porphobilinogen + H2O = hydroxymethylbilane + 4 NH4(+)</text>
        <dbReference type="Rhea" id="RHEA:13185"/>
        <dbReference type="ChEBI" id="CHEBI:15377"/>
        <dbReference type="ChEBI" id="CHEBI:28938"/>
        <dbReference type="ChEBI" id="CHEBI:57845"/>
        <dbReference type="ChEBI" id="CHEBI:58126"/>
        <dbReference type="EC" id="2.5.1.61"/>
    </reaction>
</comment>
<dbReference type="GO" id="GO:0004418">
    <property type="term" value="F:hydroxymethylbilane synthase activity"/>
    <property type="evidence" value="ECO:0007669"/>
    <property type="project" value="UniProtKB-UniRule"/>
</dbReference>
<reference evidence="12" key="1">
    <citation type="submission" date="2018-09" db="EMBL/GenBank/DDBJ databases">
        <authorList>
            <person name="Tuo L."/>
        </authorList>
    </citation>
    <scope>NUCLEOTIDE SEQUENCE [LARGE SCALE GENOMIC DNA]</scope>
    <source>
        <strain evidence="12">M2BS4Y-1</strain>
    </source>
</reference>
<dbReference type="GO" id="GO:0005737">
    <property type="term" value="C:cytoplasm"/>
    <property type="evidence" value="ECO:0007669"/>
    <property type="project" value="UniProtKB-UniRule"/>
</dbReference>
<dbReference type="PANTHER" id="PTHR11557">
    <property type="entry name" value="PORPHOBILINOGEN DEAMINASE"/>
    <property type="match status" value="1"/>
</dbReference>
<dbReference type="InterPro" id="IPR022419">
    <property type="entry name" value="Porphobilin_deaminase_cofac_BS"/>
</dbReference>
<dbReference type="FunFam" id="3.40.190.10:FF:000005">
    <property type="entry name" value="Porphobilinogen deaminase"/>
    <property type="match status" value="1"/>
</dbReference>
<evidence type="ECO:0000313" key="11">
    <source>
        <dbReference type="EMBL" id="RIX99246.1"/>
    </source>
</evidence>
<dbReference type="Pfam" id="PF01379">
    <property type="entry name" value="Porphobil_deam"/>
    <property type="match status" value="1"/>
</dbReference>
<comment type="function">
    <text evidence="1 8">Tetrapolymerization of the monopyrrole PBG into the hydroxymethylbilane pre-uroporphyrinogen in several discrete steps.</text>
</comment>
<keyword evidence="12" id="KW-1185">Reference proteome</keyword>
<keyword evidence="6 8" id="KW-0627">Porphyrin biosynthesis</keyword>
<dbReference type="Gene3D" id="3.30.160.40">
    <property type="entry name" value="Porphobilinogen deaminase, C-terminal domain"/>
    <property type="match status" value="1"/>
</dbReference>
<evidence type="ECO:0000256" key="1">
    <source>
        <dbReference type="ARBA" id="ARBA00002869"/>
    </source>
</evidence>
<dbReference type="InterPro" id="IPR000860">
    <property type="entry name" value="HemC"/>
</dbReference>
<dbReference type="UniPathway" id="UPA00251">
    <property type="reaction ID" value="UER00319"/>
</dbReference>
<dbReference type="HAMAP" id="MF_00260">
    <property type="entry name" value="Porphobil_deam"/>
    <property type="match status" value="1"/>
</dbReference>
<dbReference type="SUPFAM" id="SSF54782">
    <property type="entry name" value="Porphobilinogen deaminase (hydroxymethylbilane synthase), C-terminal domain"/>
    <property type="match status" value="1"/>
</dbReference>
<feature type="domain" description="Porphobilinogen deaminase N-terminal" evidence="9">
    <location>
        <begin position="6"/>
        <end position="214"/>
    </location>
</feature>
<comment type="similarity">
    <text evidence="3 8">Belongs to the HMBS family.</text>
</comment>
<evidence type="ECO:0000256" key="5">
    <source>
        <dbReference type="ARBA" id="ARBA00022679"/>
    </source>
</evidence>
<dbReference type="Proteomes" id="UP000265750">
    <property type="component" value="Unassembled WGS sequence"/>
</dbReference>
<dbReference type="Gene3D" id="3.40.190.10">
    <property type="entry name" value="Periplasmic binding protein-like II"/>
    <property type="match status" value="2"/>
</dbReference>
<dbReference type="InterPro" id="IPR022418">
    <property type="entry name" value="Porphobilinogen_deaminase_C"/>
</dbReference>
<dbReference type="GO" id="GO:0006782">
    <property type="term" value="P:protoporphyrinogen IX biosynthetic process"/>
    <property type="evidence" value="ECO:0007669"/>
    <property type="project" value="UniProtKB-UniRule"/>
</dbReference>
<name>A0A3A1WGD9_9HYPH</name>
<evidence type="ECO:0000313" key="12">
    <source>
        <dbReference type="Proteomes" id="UP000265750"/>
    </source>
</evidence>
<dbReference type="EC" id="2.5.1.61" evidence="8"/>
<dbReference type="PRINTS" id="PR00151">
    <property type="entry name" value="PORPHBDMNASE"/>
</dbReference>
<sequence>MTSQPFRIGTRGSRLALVQAHEVRARLMAAHALPEEAFEVVVISTSGDRIQDRALSEVGGKGLFTKEIEEALLDGRIDVAVHSSKDMATAVPDGLALTAFLPREDVRDVFIGRSARAIADLPHGARVGSASLRRQALLRRLRPDLDLVILRGNVQTRLQKLERGEVEGTLLALAGLNRLDAAGVAGEVLELDAFPPAPGQGAICVQQRAADARAAAMVAPLDHGETHRALLAERAFLAVLDGSCRTPIAAHARPEGDAFRFHGMILTPDGTRMHETRLELGQAEAAEGAAEAARRLVAEAGSDFFAGWFG</sequence>
<comment type="pathway">
    <text evidence="2">Porphyrin-containing compound metabolism; protoporphyrin-IX biosynthesis; coproporphyrinogen-III from 5-aminolevulinate: step 2/4.</text>
</comment>
<dbReference type="FunFam" id="3.40.190.10:FF:000086">
    <property type="entry name" value="Probable porphobilinogen deaminase"/>
    <property type="match status" value="1"/>
</dbReference>
<dbReference type="Pfam" id="PF03900">
    <property type="entry name" value="Porphobil_deamC"/>
    <property type="match status" value="1"/>
</dbReference>
<dbReference type="PROSITE" id="PS00533">
    <property type="entry name" value="PORPHOBILINOGEN_DEAM"/>
    <property type="match status" value="1"/>
</dbReference>
<dbReference type="InterPro" id="IPR036803">
    <property type="entry name" value="Porphobilinogen_deaminase_C_sf"/>
</dbReference>
<evidence type="ECO:0000256" key="6">
    <source>
        <dbReference type="ARBA" id="ARBA00023244"/>
    </source>
</evidence>
<dbReference type="AlphaFoldDB" id="A0A3A1WGD9"/>
<evidence type="ECO:0000256" key="8">
    <source>
        <dbReference type="HAMAP-Rule" id="MF_00260"/>
    </source>
</evidence>
<evidence type="ECO:0000256" key="2">
    <source>
        <dbReference type="ARBA" id="ARBA00004735"/>
    </source>
</evidence>
<dbReference type="PIRSF" id="PIRSF001438">
    <property type="entry name" value="4pyrrol_synth_OHMeBilane_synth"/>
    <property type="match status" value="1"/>
</dbReference>
<comment type="miscellaneous">
    <text evidence="8">The porphobilinogen subunits are added to the dipyrromethane group.</text>
</comment>